<dbReference type="PANTHER" id="PTHR33619">
    <property type="entry name" value="POLYSACCHARIDE EXPORT PROTEIN GFCE-RELATED"/>
    <property type="match status" value="1"/>
</dbReference>
<comment type="caution">
    <text evidence="3">The sequence shown here is derived from an EMBL/GenBank/DDBJ whole genome shotgun (WGS) entry which is preliminary data.</text>
</comment>
<name>A0ABX5KJG7_9BURK</name>
<keyword evidence="1" id="KW-0732">Signal</keyword>
<evidence type="ECO:0000313" key="3">
    <source>
        <dbReference type="EMBL" id="PVX81773.1"/>
    </source>
</evidence>
<dbReference type="InterPro" id="IPR003715">
    <property type="entry name" value="Poly_export_N"/>
</dbReference>
<dbReference type="Gene3D" id="3.10.560.10">
    <property type="entry name" value="Outer membrane lipoprotein wza domain like"/>
    <property type="match status" value="2"/>
</dbReference>
<dbReference type="PANTHER" id="PTHR33619:SF3">
    <property type="entry name" value="POLYSACCHARIDE EXPORT PROTEIN GFCE-RELATED"/>
    <property type="match status" value="1"/>
</dbReference>
<keyword evidence="4" id="KW-1185">Reference proteome</keyword>
<evidence type="ECO:0000259" key="2">
    <source>
        <dbReference type="Pfam" id="PF02563"/>
    </source>
</evidence>
<dbReference type="PROSITE" id="PS51257">
    <property type="entry name" value="PROKAR_LIPOPROTEIN"/>
    <property type="match status" value="1"/>
</dbReference>
<sequence>MSSGLVRMPDRVVMALVLCLCGALQGCVIPRSGPLLSEVQASHERNDVELVSVTPALALASRAAGGATFPAGFVQAQPLDSEKLAPGDGVDIALWGHDGVGVFANSAGVAGGMTDLGETVIDEAGTIYVPQVGRVRAQGLTLAELRDAIERRLSRVTVGLDVSVRRTDRRGQTVAIEGDLAKPGVYPIGPGTQRLSGLLSQAAPNQTNPEQLAVTVRRHGESASVRLSDIYGNSAQDIALRAGDSVVVHNVVENLTVLGAAGTQSRVKLSKRNYTVLDALGDSRGLSDSLANPKAVFLLRIRPDAAPGAPGVPDAPPVVYQFDFTKPEQMVLAGKFTVHDGDAIYISDAPFTQVQKVLSAFSATLGTARSVSSMSQ</sequence>
<accession>A0ABX5KJG7</accession>
<proteinExistence type="predicted"/>
<dbReference type="Pfam" id="PF02563">
    <property type="entry name" value="Poly_export"/>
    <property type="match status" value="1"/>
</dbReference>
<dbReference type="Proteomes" id="UP000245712">
    <property type="component" value="Unassembled WGS sequence"/>
</dbReference>
<organism evidence="3 4">
    <name type="scientific">Paraburkholderia unamae</name>
    <dbReference type="NCBI Taxonomy" id="219649"/>
    <lineage>
        <taxon>Bacteria</taxon>
        <taxon>Pseudomonadati</taxon>
        <taxon>Pseudomonadota</taxon>
        <taxon>Betaproteobacteria</taxon>
        <taxon>Burkholderiales</taxon>
        <taxon>Burkholderiaceae</taxon>
        <taxon>Paraburkholderia</taxon>
    </lineage>
</organism>
<evidence type="ECO:0000256" key="1">
    <source>
        <dbReference type="ARBA" id="ARBA00022729"/>
    </source>
</evidence>
<evidence type="ECO:0000313" key="4">
    <source>
        <dbReference type="Proteomes" id="UP000245712"/>
    </source>
</evidence>
<feature type="domain" description="Polysaccharide export protein N-terminal" evidence="2">
    <location>
        <begin position="82"/>
        <end position="165"/>
    </location>
</feature>
<protein>
    <submittedName>
        <fullName evidence="3">Polysaccharide export outer membrane protein</fullName>
    </submittedName>
</protein>
<gene>
    <name evidence="3" type="ORF">C7402_110177</name>
</gene>
<dbReference type="EMBL" id="QEOB01000010">
    <property type="protein sequence ID" value="PVX81773.1"/>
    <property type="molecule type" value="Genomic_DNA"/>
</dbReference>
<dbReference type="Gene3D" id="3.30.1950.10">
    <property type="entry name" value="wza like domain"/>
    <property type="match status" value="1"/>
</dbReference>
<dbReference type="InterPro" id="IPR049712">
    <property type="entry name" value="Poly_export"/>
</dbReference>
<reference evidence="3 4" key="1">
    <citation type="submission" date="2018-05" db="EMBL/GenBank/DDBJ databases">
        <title>Genomic Encyclopedia of Type Strains, Phase IV (KMG-V): Genome sequencing to study the core and pangenomes of soil and plant-associated prokaryotes.</title>
        <authorList>
            <person name="Whitman W."/>
        </authorList>
    </citation>
    <scope>NUCLEOTIDE SEQUENCE [LARGE SCALE GENOMIC DNA]</scope>
    <source>
        <strain evidence="3 4">SCZa-39</strain>
    </source>
</reference>